<proteinExistence type="predicted"/>
<organism evidence="3 4">
    <name type="scientific">Streptomyces triticirhizae</name>
    <dbReference type="NCBI Taxonomy" id="2483353"/>
    <lineage>
        <taxon>Bacteria</taxon>
        <taxon>Bacillati</taxon>
        <taxon>Actinomycetota</taxon>
        <taxon>Actinomycetes</taxon>
        <taxon>Kitasatosporales</taxon>
        <taxon>Streptomycetaceae</taxon>
        <taxon>Streptomyces</taxon>
    </lineage>
</organism>
<dbReference type="AlphaFoldDB" id="A0A3M2M4K7"/>
<evidence type="ECO:0000259" key="2">
    <source>
        <dbReference type="Pfam" id="PF13472"/>
    </source>
</evidence>
<dbReference type="Gene3D" id="3.40.50.1110">
    <property type="entry name" value="SGNH hydrolase"/>
    <property type="match status" value="1"/>
</dbReference>
<feature type="domain" description="SGNH hydrolase-type esterase" evidence="2">
    <location>
        <begin position="58"/>
        <end position="254"/>
    </location>
</feature>
<sequence>MAALTDPVALPGFTPPRPASAGPFERRPRTLTGAQRAVTLPAARPFPRPSPEAHRTGTTVNAHHRWTDFLNDRLAEAPGRRTVGVLNKGTSGNRLLHDPNPPAGSEAEGFAAYFGESGLRRFDRDVLAHPGVSDVILHLGVNDMGHPGTVAPESERVTSADLVAGYRQLIARAHERGVRVHGATITPFRDAPDFDTPENERTRQEVNAWVRTSGAFDSVIDFDAALRDPDQPDRLAPRFDSGDHPHPNDAGNEAMAAAVPLHPGWGRAHELG</sequence>
<feature type="region of interest" description="Disordered" evidence="1">
    <location>
        <begin position="1"/>
        <end position="34"/>
    </location>
</feature>
<keyword evidence="3" id="KW-0378">Hydrolase</keyword>
<evidence type="ECO:0000256" key="1">
    <source>
        <dbReference type="SAM" id="MobiDB-lite"/>
    </source>
</evidence>
<dbReference type="InterPro" id="IPR053140">
    <property type="entry name" value="GDSL_Rv0518-like"/>
</dbReference>
<keyword evidence="4" id="KW-1185">Reference proteome</keyword>
<dbReference type="PANTHER" id="PTHR43784:SF2">
    <property type="entry name" value="GDSL-LIKE LIPASE_ACYLHYDROLASE, PUTATIVE (AFU_ORTHOLOGUE AFUA_2G00820)-RELATED"/>
    <property type="match status" value="1"/>
</dbReference>
<gene>
    <name evidence="3" type="ORF">EBN88_04780</name>
</gene>
<evidence type="ECO:0000313" key="4">
    <source>
        <dbReference type="Proteomes" id="UP000278673"/>
    </source>
</evidence>
<dbReference type="CDD" id="cd01830">
    <property type="entry name" value="XynE_like"/>
    <property type="match status" value="1"/>
</dbReference>
<dbReference type="Pfam" id="PF13472">
    <property type="entry name" value="Lipase_GDSL_2"/>
    <property type="match status" value="1"/>
</dbReference>
<reference evidence="3 4" key="1">
    <citation type="submission" date="2018-10" db="EMBL/GenBank/DDBJ databases">
        <title>Isolation, diversity and antifungal activity of actinobacteria from wheat.</title>
        <authorList>
            <person name="Han C."/>
        </authorList>
    </citation>
    <scope>NUCLEOTIDE SEQUENCE [LARGE SCALE GENOMIC DNA]</scope>
    <source>
        <strain evidence="3 4">NEAU-YY642</strain>
    </source>
</reference>
<feature type="region of interest" description="Disordered" evidence="1">
    <location>
        <begin position="227"/>
        <end position="252"/>
    </location>
</feature>
<evidence type="ECO:0000313" key="3">
    <source>
        <dbReference type="EMBL" id="RMI44617.1"/>
    </source>
</evidence>
<dbReference type="PANTHER" id="PTHR43784">
    <property type="entry name" value="GDSL-LIKE LIPASE/ACYLHYDROLASE, PUTATIVE (AFU_ORTHOLOGUE AFUA_2G00820)-RELATED"/>
    <property type="match status" value="1"/>
</dbReference>
<protein>
    <submittedName>
        <fullName evidence="3">SGNH/GDSL hydrolase family protein</fullName>
    </submittedName>
</protein>
<dbReference type="SUPFAM" id="SSF52266">
    <property type="entry name" value="SGNH hydrolase"/>
    <property type="match status" value="1"/>
</dbReference>
<dbReference type="EMBL" id="RFFJ01000014">
    <property type="protein sequence ID" value="RMI44617.1"/>
    <property type="molecule type" value="Genomic_DNA"/>
</dbReference>
<comment type="caution">
    <text evidence="3">The sequence shown here is derived from an EMBL/GenBank/DDBJ whole genome shotgun (WGS) entry which is preliminary data.</text>
</comment>
<dbReference type="InterPro" id="IPR013830">
    <property type="entry name" value="SGNH_hydro"/>
</dbReference>
<dbReference type="GO" id="GO:0016787">
    <property type="term" value="F:hydrolase activity"/>
    <property type="evidence" value="ECO:0007669"/>
    <property type="project" value="UniProtKB-KW"/>
</dbReference>
<name>A0A3M2M4K7_9ACTN</name>
<accession>A0A3M2M4K7</accession>
<dbReference type="InterPro" id="IPR036514">
    <property type="entry name" value="SGNH_hydro_sf"/>
</dbReference>
<dbReference type="Proteomes" id="UP000278673">
    <property type="component" value="Unassembled WGS sequence"/>
</dbReference>
<feature type="compositionally biased region" description="Basic and acidic residues" evidence="1">
    <location>
        <begin position="227"/>
        <end position="247"/>
    </location>
</feature>